<reference evidence="5 6" key="1">
    <citation type="submission" date="2025-05" db="UniProtKB">
        <authorList>
            <consortium name="RefSeq"/>
        </authorList>
    </citation>
    <scope>IDENTIFICATION</scope>
</reference>
<dbReference type="InterPro" id="IPR027417">
    <property type="entry name" value="P-loop_NTPase"/>
</dbReference>
<dbReference type="CDD" id="cd02022">
    <property type="entry name" value="DPCK"/>
    <property type="match status" value="1"/>
</dbReference>
<dbReference type="RefSeq" id="XP_005088949.1">
    <property type="nucleotide sequence ID" value="XM_005088892.3"/>
</dbReference>
<dbReference type="NCBIfam" id="TIGR00125">
    <property type="entry name" value="cyt_tran_rel"/>
    <property type="match status" value="1"/>
</dbReference>
<gene>
    <name evidence="5 6" type="primary">LOC101852215</name>
</gene>
<evidence type="ECO:0000313" key="5">
    <source>
        <dbReference type="RefSeq" id="XP_005088948.1"/>
    </source>
</evidence>
<dbReference type="HAMAP" id="MF_00376">
    <property type="entry name" value="Dephospho_CoA_kinase"/>
    <property type="match status" value="1"/>
</dbReference>
<feature type="domain" description="Cytidyltransferase-like" evidence="3">
    <location>
        <begin position="171"/>
        <end position="314"/>
    </location>
</feature>
<dbReference type="Gene3D" id="3.40.50.620">
    <property type="entry name" value="HUPs"/>
    <property type="match status" value="1"/>
</dbReference>
<dbReference type="SUPFAM" id="SSF52374">
    <property type="entry name" value="Nucleotidylyl transferase"/>
    <property type="match status" value="1"/>
</dbReference>
<sequence>MAKAGLLILTSPLSQLKSLLPRVIEEASVVVSDTLYVCLQPAVQNPTLSSFIQPVSSTQEVKQFISGLYLSGSNVCHTLDIRVLLSHLCKDPSIDIFKPYSVKKEITVWMTDSTKLKDLWQVENVAFIKALQNAFTNISFDSKFHFINVGQEAHSSSIESSELLKTFPNVVVGGTFDRLHNGHKSLLTECCMRCDNKLTVGITDGERNKKKTLWELMEPFSDRKAAMANFVSDVKPSISLEPVQIFDPFGPTITDPDFQCIVVSEETKAGGGMVNEERKKRNFKELEMVVIDLVDDACRADDEEEKVSSSSKRKRLLGTLIKPLPSRPNLSKSPYRIAVTGGIASGKSNVCSELEKLGAKVINCDLLGHKAYDEGTAAYQAIVKEFGQKVVDEDGKINRKQLGAIVFADRANLDKLNSIVWPAIRQLAEEAIAQHKAAGVPIVVLEAAVLFEAGWDDMVHEVWTAFIPRPEAVNRIKDRNQLSQEEAEQRIDSQISNEVRIAQSNVVICPLWAKEITRKQIQKAWSLLQKRISTPPVNKL</sequence>
<keyword evidence="4" id="KW-1185">Reference proteome</keyword>
<organism evidence="4 6">
    <name type="scientific">Aplysia californica</name>
    <name type="common">California sea hare</name>
    <dbReference type="NCBI Taxonomy" id="6500"/>
    <lineage>
        <taxon>Eukaryota</taxon>
        <taxon>Metazoa</taxon>
        <taxon>Spiralia</taxon>
        <taxon>Lophotrochozoa</taxon>
        <taxon>Mollusca</taxon>
        <taxon>Gastropoda</taxon>
        <taxon>Heterobranchia</taxon>
        <taxon>Euthyneura</taxon>
        <taxon>Tectipleura</taxon>
        <taxon>Aplysiida</taxon>
        <taxon>Aplysioidea</taxon>
        <taxon>Aplysiidae</taxon>
        <taxon>Aplysia</taxon>
    </lineage>
</organism>
<dbReference type="NCBIfam" id="NF001985">
    <property type="entry name" value="PRK00777.1"/>
    <property type="match status" value="1"/>
</dbReference>
<dbReference type="InterPro" id="IPR001977">
    <property type="entry name" value="Depp_CoAkinase"/>
</dbReference>
<evidence type="ECO:0000259" key="3">
    <source>
        <dbReference type="Pfam" id="PF01467"/>
    </source>
</evidence>
<accession>A0ABM0JA55</accession>
<dbReference type="PANTHER" id="PTHR10695">
    <property type="entry name" value="DEPHOSPHO-COA KINASE-RELATED"/>
    <property type="match status" value="1"/>
</dbReference>
<dbReference type="NCBIfam" id="TIGR00152">
    <property type="entry name" value="dephospho-CoA kinase"/>
    <property type="match status" value="1"/>
</dbReference>
<dbReference type="InterPro" id="IPR014729">
    <property type="entry name" value="Rossmann-like_a/b/a_fold"/>
</dbReference>
<keyword evidence="2" id="KW-0067">ATP-binding</keyword>
<evidence type="ECO:0000256" key="2">
    <source>
        <dbReference type="ARBA" id="ARBA00022840"/>
    </source>
</evidence>
<dbReference type="RefSeq" id="XP_005088948.1">
    <property type="nucleotide sequence ID" value="XM_005088891.3"/>
</dbReference>
<dbReference type="SUPFAM" id="SSF52540">
    <property type="entry name" value="P-loop containing nucleoside triphosphate hydrolases"/>
    <property type="match status" value="1"/>
</dbReference>
<dbReference type="Proteomes" id="UP000694888">
    <property type="component" value="Unplaced"/>
</dbReference>
<proteinExistence type="inferred from homology"/>
<name>A0ABM0JA55_APLCA</name>
<dbReference type="GeneID" id="101852215"/>
<evidence type="ECO:0000256" key="1">
    <source>
        <dbReference type="ARBA" id="ARBA00022741"/>
    </source>
</evidence>
<dbReference type="Pfam" id="PF01121">
    <property type="entry name" value="CoaE"/>
    <property type="match status" value="1"/>
</dbReference>
<dbReference type="PROSITE" id="PS51219">
    <property type="entry name" value="DPCK"/>
    <property type="match status" value="1"/>
</dbReference>
<dbReference type="Gene3D" id="3.40.50.300">
    <property type="entry name" value="P-loop containing nucleotide triphosphate hydrolases"/>
    <property type="match status" value="1"/>
</dbReference>
<dbReference type="CDD" id="cd02164">
    <property type="entry name" value="PPAT_CoAS"/>
    <property type="match status" value="1"/>
</dbReference>
<evidence type="ECO:0000313" key="4">
    <source>
        <dbReference type="Proteomes" id="UP000694888"/>
    </source>
</evidence>
<evidence type="ECO:0000313" key="6">
    <source>
        <dbReference type="RefSeq" id="XP_005088949.1"/>
    </source>
</evidence>
<dbReference type="Pfam" id="PF01467">
    <property type="entry name" value="CTP_transf_like"/>
    <property type="match status" value="1"/>
</dbReference>
<protein>
    <submittedName>
        <fullName evidence="5 6">Bifunctional coenzyme A synthase isoform X1</fullName>
    </submittedName>
</protein>
<dbReference type="PANTHER" id="PTHR10695:SF46">
    <property type="entry name" value="BIFUNCTIONAL COENZYME A SYNTHASE-RELATED"/>
    <property type="match status" value="1"/>
</dbReference>
<keyword evidence="1" id="KW-0547">Nucleotide-binding</keyword>
<dbReference type="InterPro" id="IPR004821">
    <property type="entry name" value="Cyt_trans-like"/>
</dbReference>